<dbReference type="SMART" id="SM00507">
    <property type="entry name" value="HNHc"/>
    <property type="match status" value="1"/>
</dbReference>
<dbReference type="CDD" id="cd00085">
    <property type="entry name" value="HNHc"/>
    <property type="match status" value="1"/>
</dbReference>
<keyword evidence="2" id="KW-0378">Hydrolase</keyword>
<comment type="caution">
    <text evidence="2">The sequence shown here is derived from an EMBL/GenBank/DDBJ whole genome shotgun (WGS) entry which is preliminary data.</text>
</comment>
<dbReference type="GO" id="GO:0008270">
    <property type="term" value="F:zinc ion binding"/>
    <property type="evidence" value="ECO:0007669"/>
    <property type="project" value="InterPro"/>
</dbReference>
<dbReference type="Gene3D" id="1.10.30.50">
    <property type="match status" value="1"/>
</dbReference>
<organism evidence="2 3">
    <name type="scientific">Rhizobium leguminosarum</name>
    <dbReference type="NCBI Taxonomy" id="384"/>
    <lineage>
        <taxon>Bacteria</taxon>
        <taxon>Pseudomonadati</taxon>
        <taxon>Pseudomonadota</taxon>
        <taxon>Alphaproteobacteria</taxon>
        <taxon>Hyphomicrobiales</taxon>
        <taxon>Rhizobiaceae</taxon>
        <taxon>Rhizobium/Agrobacterium group</taxon>
        <taxon>Rhizobium</taxon>
    </lineage>
</organism>
<feature type="domain" description="HNH nuclease" evidence="1">
    <location>
        <begin position="8"/>
        <end position="71"/>
    </location>
</feature>
<dbReference type="InterPro" id="IPR002711">
    <property type="entry name" value="HNH"/>
</dbReference>
<dbReference type="GO" id="GO:0003676">
    <property type="term" value="F:nucleic acid binding"/>
    <property type="evidence" value="ECO:0007669"/>
    <property type="project" value="InterPro"/>
</dbReference>
<accession>A0AAE2SXD1</accession>
<protein>
    <submittedName>
        <fullName evidence="2">5-methylcytosine-specific restriction endonuclease McrA</fullName>
    </submittedName>
</protein>
<dbReference type="GO" id="GO:0004519">
    <property type="term" value="F:endonuclease activity"/>
    <property type="evidence" value="ECO:0007669"/>
    <property type="project" value="UniProtKB-KW"/>
</dbReference>
<keyword evidence="2" id="KW-0255">Endonuclease</keyword>
<reference evidence="2 3" key="1">
    <citation type="submission" date="2020-08" db="EMBL/GenBank/DDBJ databases">
        <title>Genomic Encyclopedia of Type Strains, Phase IV (KMG-V): Genome sequencing to study the core and pangenomes of soil and plant-associated prokaryotes.</title>
        <authorList>
            <person name="Whitman W."/>
        </authorList>
    </citation>
    <scope>NUCLEOTIDE SEQUENCE [LARGE SCALE GENOMIC DNA]</scope>
    <source>
        <strain evidence="2 3">SEMIA 415</strain>
    </source>
</reference>
<dbReference type="EMBL" id="JACIGO010000002">
    <property type="protein sequence ID" value="MBB4290623.1"/>
    <property type="molecule type" value="Genomic_DNA"/>
</dbReference>
<evidence type="ECO:0000259" key="1">
    <source>
        <dbReference type="SMART" id="SM00507"/>
    </source>
</evidence>
<gene>
    <name evidence="2" type="ORF">GGE16_002663</name>
</gene>
<evidence type="ECO:0000313" key="2">
    <source>
        <dbReference type="EMBL" id="MBB4290623.1"/>
    </source>
</evidence>
<name>A0AAE2SXD1_RHILE</name>
<dbReference type="AlphaFoldDB" id="A0AAE2SXD1"/>
<dbReference type="RefSeq" id="WP_183607535.1">
    <property type="nucleotide sequence ID" value="NZ_JACHAZ010000001.1"/>
</dbReference>
<dbReference type="InterPro" id="IPR003615">
    <property type="entry name" value="HNH_nuc"/>
</dbReference>
<sequence length="100" mass="11750">MKSKVRLPVLLKLFERQNGRCCYCERFVVLSADYKIQQRSDAATIEHLRRRADGGTNQPHNLSLACKRCNQERGSLSWILYATFRRGEFLEFMEAIKPQR</sequence>
<dbReference type="Pfam" id="PF01844">
    <property type="entry name" value="HNH"/>
    <property type="match status" value="1"/>
</dbReference>
<keyword evidence="2" id="KW-0540">Nuclease</keyword>
<dbReference type="Proteomes" id="UP000538507">
    <property type="component" value="Unassembled WGS sequence"/>
</dbReference>
<evidence type="ECO:0000313" key="3">
    <source>
        <dbReference type="Proteomes" id="UP000538507"/>
    </source>
</evidence>
<proteinExistence type="predicted"/>